<dbReference type="AlphaFoldDB" id="A0A835PA99"/>
<comment type="caution">
    <text evidence="1">The sequence shown here is derived from an EMBL/GenBank/DDBJ whole genome shotgun (WGS) entry which is preliminary data.</text>
</comment>
<proteinExistence type="predicted"/>
<protein>
    <submittedName>
        <fullName evidence="1">Uncharacterized protein</fullName>
    </submittedName>
</protein>
<sequence>RWHEVWADWNNPYLTLSELKLQYPDGHVSSIYAIFKMASASPAAMTLWENSFRHAWPYGPFSLDHPSKCW</sequence>
<gene>
    <name evidence="1" type="ORF">HPP92_027151</name>
</gene>
<keyword evidence="2" id="KW-1185">Reference proteome</keyword>
<name>A0A835PA99_VANPL</name>
<accession>A0A835PA99</accession>
<dbReference type="EMBL" id="JADCNL010000147">
    <property type="protein sequence ID" value="KAG0449945.1"/>
    <property type="molecule type" value="Genomic_DNA"/>
</dbReference>
<dbReference type="Proteomes" id="UP000636800">
    <property type="component" value="Unassembled WGS sequence"/>
</dbReference>
<dbReference type="OrthoDB" id="640718at2759"/>
<organism evidence="1 2">
    <name type="scientific">Vanilla planifolia</name>
    <name type="common">Vanilla</name>
    <dbReference type="NCBI Taxonomy" id="51239"/>
    <lineage>
        <taxon>Eukaryota</taxon>
        <taxon>Viridiplantae</taxon>
        <taxon>Streptophyta</taxon>
        <taxon>Embryophyta</taxon>
        <taxon>Tracheophyta</taxon>
        <taxon>Spermatophyta</taxon>
        <taxon>Magnoliopsida</taxon>
        <taxon>Liliopsida</taxon>
        <taxon>Asparagales</taxon>
        <taxon>Orchidaceae</taxon>
        <taxon>Vanilloideae</taxon>
        <taxon>Vanilleae</taxon>
        <taxon>Vanilla</taxon>
    </lineage>
</organism>
<reference evidence="1 2" key="1">
    <citation type="journal article" date="2020" name="Nat. Food">
        <title>A phased Vanilla planifolia genome enables genetic improvement of flavour and production.</title>
        <authorList>
            <person name="Hasing T."/>
            <person name="Tang H."/>
            <person name="Brym M."/>
            <person name="Khazi F."/>
            <person name="Huang T."/>
            <person name="Chambers A.H."/>
        </authorList>
    </citation>
    <scope>NUCLEOTIDE SEQUENCE [LARGE SCALE GENOMIC DNA]</scope>
    <source>
        <tissue evidence="1">Leaf</tissue>
    </source>
</reference>
<feature type="non-terminal residue" evidence="1">
    <location>
        <position position="70"/>
    </location>
</feature>
<evidence type="ECO:0000313" key="2">
    <source>
        <dbReference type="Proteomes" id="UP000636800"/>
    </source>
</evidence>
<evidence type="ECO:0000313" key="1">
    <source>
        <dbReference type="EMBL" id="KAG0449945.1"/>
    </source>
</evidence>